<dbReference type="GeneID" id="93095524"/>
<dbReference type="Proteomes" id="UP000286063">
    <property type="component" value="Unassembled WGS sequence"/>
</dbReference>
<dbReference type="EMBL" id="QSCR01000097">
    <property type="protein sequence ID" value="RGY10084.1"/>
    <property type="molecule type" value="Genomic_DNA"/>
</dbReference>
<gene>
    <name evidence="3" type="ORF">DWZ68_18570</name>
    <name evidence="2" type="ORF">DXA50_20495</name>
    <name evidence="1" type="ORF">I6J59_08165</name>
</gene>
<reference evidence="1 6" key="2">
    <citation type="submission" date="2021-02" db="EMBL/GenBank/DDBJ databases">
        <title>FDA dAtabase for Regulatory Grade micrObial Sequences (FDA-ARGOS): Supporting development and validation of Infectious Disease Dx tests.</title>
        <authorList>
            <person name="Carlson P."/>
            <person name="Fischbach M."/>
            <person name="Hastie J."/>
            <person name="Bilen M."/>
            <person name="Cheng A."/>
            <person name="Tallon L."/>
            <person name="Sadzewicz L."/>
            <person name="Zhao X."/>
            <person name="Boylan J."/>
            <person name="Ott S."/>
            <person name="Bowen H."/>
            <person name="Vavikolanu K."/>
            <person name="Mehta A."/>
            <person name="Aluvathingal J."/>
            <person name="Nadendla S."/>
            <person name="Yan Y."/>
            <person name="Sichtig H."/>
        </authorList>
    </citation>
    <scope>NUCLEOTIDE SEQUENCE [LARGE SCALE GENOMIC DNA]</scope>
    <source>
        <strain evidence="1 6">FDAARGOS_1229</strain>
    </source>
</reference>
<organism evidence="2 5">
    <name type="scientific">Butyricimonas virosa</name>
    <dbReference type="NCBI Taxonomy" id="544645"/>
    <lineage>
        <taxon>Bacteria</taxon>
        <taxon>Pseudomonadati</taxon>
        <taxon>Bacteroidota</taxon>
        <taxon>Bacteroidia</taxon>
        <taxon>Bacteroidales</taxon>
        <taxon>Odoribacteraceae</taxon>
        <taxon>Butyricimonas</taxon>
    </lineage>
</organism>
<evidence type="ECO:0000313" key="2">
    <source>
        <dbReference type="EMBL" id="RGY10084.1"/>
    </source>
</evidence>
<reference evidence="4 5" key="1">
    <citation type="submission" date="2018-08" db="EMBL/GenBank/DDBJ databases">
        <title>A genome reference for cultivated species of the human gut microbiota.</title>
        <authorList>
            <person name="Zou Y."/>
            <person name="Xue W."/>
            <person name="Luo G."/>
        </authorList>
    </citation>
    <scope>NUCLEOTIDE SEQUENCE [LARGE SCALE GENOMIC DNA]</scope>
    <source>
        <strain evidence="3 4">AF34-33</strain>
        <strain evidence="2 5">OF02-7</strain>
    </source>
</reference>
<sequence length="82" mass="9750">MEKLLTFEFDNVTREVELIINKIGAKYMIDILENFINNDKNEHTHLFTKEWGKGDLSSEKQNLDENVELINLVTVRYFKDDE</sequence>
<accession>A0A413IH59</accession>
<evidence type="ECO:0000313" key="6">
    <source>
        <dbReference type="Proteomes" id="UP000654720"/>
    </source>
</evidence>
<evidence type="ECO:0000313" key="3">
    <source>
        <dbReference type="EMBL" id="RHM37207.1"/>
    </source>
</evidence>
<evidence type="ECO:0000313" key="4">
    <source>
        <dbReference type="Proteomes" id="UP000286038"/>
    </source>
</evidence>
<dbReference type="EMBL" id="QRPV01000069">
    <property type="protein sequence ID" value="RHM37207.1"/>
    <property type="molecule type" value="Genomic_DNA"/>
</dbReference>
<evidence type="ECO:0000313" key="5">
    <source>
        <dbReference type="Proteomes" id="UP000286063"/>
    </source>
</evidence>
<name>A0A413IH59_9BACT</name>
<dbReference type="OrthoDB" id="3035695at2"/>
<dbReference type="Proteomes" id="UP000286038">
    <property type="component" value="Unassembled WGS sequence"/>
</dbReference>
<dbReference type="AlphaFoldDB" id="A0A413IH59"/>
<dbReference type="Proteomes" id="UP000654720">
    <property type="component" value="Chromosome"/>
</dbReference>
<proteinExistence type="predicted"/>
<keyword evidence="6" id="KW-1185">Reference proteome</keyword>
<protein>
    <submittedName>
        <fullName evidence="1">Immunity protein 32</fullName>
    </submittedName>
</protein>
<evidence type="ECO:0000313" key="1">
    <source>
        <dbReference type="EMBL" id="QRO51558.1"/>
    </source>
</evidence>
<dbReference type="EMBL" id="CP069450">
    <property type="protein sequence ID" value="QRO51558.1"/>
    <property type="molecule type" value="Genomic_DNA"/>
</dbReference>
<dbReference type="RefSeq" id="WP_117721723.1">
    <property type="nucleotide sequence ID" value="NZ_CABJDM010000069.1"/>
</dbReference>